<evidence type="ECO:0000313" key="1">
    <source>
        <dbReference type="EMBL" id="ODA29258.1"/>
    </source>
</evidence>
<dbReference type="AlphaFoldDB" id="A0A1C3E7M7"/>
<dbReference type="Pfam" id="PF18906">
    <property type="entry name" value="Phage_tube_2"/>
    <property type="match status" value="1"/>
</dbReference>
<gene>
    <name evidence="1" type="ORF">A6X21_09160</name>
</gene>
<evidence type="ECO:0000313" key="2">
    <source>
        <dbReference type="Proteomes" id="UP000094828"/>
    </source>
</evidence>
<proteinExistence type="predicted"/>
<dbReference type="STRING" id="1841610.A6X21_09160"/>
<comment type="caution">
    <text evidence="1">The sequence shown here is derived from an EMBL/GenBank/DDBJ whole genome shotgun (WGS) entry which is preliminary data.</text>
</comment>
<dbReference type="OrthoDB" id="9817444at2"/>
<keyword evidence="2" id="KW-1185">Reference proteome</keyword>
<name>A0A1C3E7M7_9PLAN</name>
<protein>
    <submittedName>
        <fullName evidence="1">Uncharacterized protein</fullName>
    </submittedName>
</protein>
<dbReference type="InterPro" id="IPR044000">
    <property type="entry name" value="Phage_tube_2"/>
</dbReference>
<organism evidence="1 2">
    <name type="scientific">Planctopirus hydrillae</name>
    <dbReference type="NCBI Taxonomy" id="1841610"/>
    <lineage>
        <taxon>Bacteria</taxon>
        <taxon>Pseudomonadati</taxon>
        <taxon>Planctomycetota</taxon>
        <taxon>Planctomycetia</taxon>
        <taxon>Planctomycetales</taxon>
        <taxon>Planctomycetaceae</taxon>
        <taxon>Planctopirus</taxon>
    </lineage>
</organism>
<dbReference type="RefSeq" id="WP_068850014.1">
    <property type="nucleotide sequence ID" value="NZ_LYDR01000137.1"/>
</dbReference>
<dbReference type="EMBL" id="LYDR01000137">
    <property type="protein sequence ID" value="ODA29258.1"/>
    <property type="molecule type" value="Genomic_DNA"/>
</dbReference>
<sequence>MPTPVQLITGQESFVTLVKETTWGEYPGSPTLIHVPFDSYDVEMEVESRSANPLTGFRQSMHTRFVRGMPQGSASLPLYAWRQSAGMSLAERLLTWAFGNPEAKFRESYSANHYEGLNIDNQRHLGLVVNQATLSGQENGAIMLQLDLMGYDQLGNATVGNAPAPAFDRHQLVEFDFTDSILDLNGATSIPFGGFSLVQNHNIAPNYLNSKKPLSLPTGDTGITLQLQPPKTSNTWSEKIRSMSLAGQEVEARLVLKGLHQGTGTVDTSWTMIEIDFGCLKLQQAKTARGRQIVNQPLQFKVDKPQEDGVNAIAWTFSDVA</sequence>
<dbReference type="Proteomes" id="UP000094828">
    <property type="component" value="Unassembled WGS sequence"/>
</dbReference>
<accession>A0A1C3E7M7</accession>
<reference evidence="1 2" key="1">
    <citation type="submission" date="2016-05" db="EMBL/GenBank/DDBJ databases">
        <title>Genomic and physiological characterization of Planctopirus sp. isolated from fresh water lake.</title>
        <authorList>
            <person name="Subhash Y."/>
            <person name="Ramana C."/>
        </authorList>
    </citation>
    <scope>NUCLEOTIDE SEQUENCE [LARGE SCALE GENOMIC DNA]</scope>
    <source>
        <strain evidence="1 2">JC280</strain>
    </source>
</reference>